<sequence>EHVWQVQVQRKGLAEEKGIIGSYYVCLTTKSLTLVRIGSRTTSLGEERLASVVFYLTTIRRCGDSQCFFYMEVGRHSAIGAGALWMETEDALIAQNMHTIIYNAMSSSVKPRDENFGGPMRRRSASANEASKPISMMQRRQTHSSNKPMNSSPLGGTTLGRERCDSLPSRNRTASECSNQIFHSTSMAPPRSVPGLSNRPHSMYNNRHSHSPPMNPLSPSTGYSGSDGSLSTDETDSFGHPLTPDESGNFMRYYNPCGSDAVIPEENTDDFWFQENKCNSNDVTVNQTKSVNPNSGLSLPISNSNTSRKGSPAVHLGSIESQGQYMDMYSPCGSSPCDQTGSGYLPISPGVEYSRGLYPGSSGGHSRASSLAEETVDGYVPMAPLQSQDFTDVEHSLKQHHQMSSVSSAASSCSITSGTPSTDLRFAEYPLDKVKSRFTPDDEDVNSPNNRPLRAYSVGSRLEHNKRKLRVDMISMDQNNSRERAFSVGSKTKVPRSELFRGIFASSLMSCNLTNNNITVCSSENNTQVAKGKKSSSAPILVHKSHTSVDRMGDLMEIDFSKNAEEQSYSNSPKFSNMRISSFPVSVPSARPKYDSHYSSGSPRSYAVPGYMDMKPGSLSEKFSPTIAQKSIDSGYLEMRPIGSAKSPSLSSSPVKTLSLQNSYKSNTSPINIQKPTEYMNMSSNNCNSRRISSEDYLNVSPDNQFSNKIIEIDDVQMPSSTNKDGYIEMSWQNSKKTAENKESQQRTNNLHSSDNELRQVSLPIDIVGLLKNKNCHSGSQLDTFAEELKNKIEDTEPSMSHSTIFLFSPGSPKPFTSASNDFAQRKCLVDATSGTITLQNDDKNAKTGDVSMKPNNVNINNNVTSQELCSTPEVKQNTSNNALAQNSNLETLSQNYANLTLDPVKENVADKNLTKSTDNMSYDSESSNCIEKQKPHISANVTTSIKSILSSNKKSSFKAADHVGVKEKTNNNLQGFKPISSKTDEMLMKAINTPSSTKIISSPKSTISNYLGNGSDKLKSEDNSGYELLQMRSESSLPSNRNLSRPSSVNSEKISPSKNIGRPNSANSELLPSVSTSSSTSTLCGGSSSSSSTLCGSKSQSPLSTSRPHSFSDSTGVSRPDSVVSIADQIVSSRPPSVSSERELHYASLVLPPSSNNELSLRCLSNSSSNTKVNSSASGESSSPSPSANGFQQQTTFTYAQIDFNKT</sequence>
<feature type="non-terminal residue" evidence="6">
    <location>
        <position position="1"/>
    </location>
</feature>
<evidence type="ECO:0000256" key="1">
    <source>
        <dbReference type="ARBA" id="ARBA00022553"/>
    </source>
</evidence>
<dbReference type="InterPro" id="IPR011993">
    <property type="entry name" value="PH-like_dom_sf"/>
</dbReference>
<feature type="domain" description="IRS-type PTB" evidence="5">
    <location>
        <begin position="1"/>
        <end position="112"/>
    </location>
</feature>
<dbReference type="Pfam" id="PF02174">
    <property type="entry name" value="IRS"/>
    <property type="match status" value="1"/>
</dbReference>
<feature type="compositionally biased region" description="Low complexity" evidence="4">
    <location>
        <begin position="1069"/>
        <end position="1102"/>
    </location>
</feature>
<dbReference type="FunFam" id="2.30.29.30:FF:000457">
    <property type="entry name" value="Insulin receptor substrate 1"/>
    <property type="match status" value="1"/>
</dbReference>
<dbReference type="SUPFAM" id="SSF50729">
    <property type="entry name" value="PH domain-like"/>
    <property type="match status" value="1"/>
</dbReference>
<dbReference type="SMART" id="SM01244">
    <property type="entry name" value="IRS"/>
    <property type="match status" value="1"/>
</dbReference>
<feature type="compositionally biased region" description="Polar residues" evidence="4">
    <location>
        <begin position="168"/>
        <end position="187"/>
    </location>
</feature>
<keyword evidence="3" id="KW-0221">Differentiation</keyword>
<feature type="region of interest" description="Disordered" evidence="4">
    <location>
        <begin position="286"/>
        <end position="314"/>
    </location>
</feature>
<evidence type="ECO:0000313" key="6">
    <source>
        <dbReference type="EMBL" id="JAI14991.1"/>
    </source>
</evidence>
<evidence type="ECO:0000256" key="2">
    <source>
        <dbReference type="ARBA" id="ARBA00022737"/>
    </source>
</evidence>
<dbReference type="InterPro" id="IPR039011">
    <property type="entry name" value="IRS"/>
</dbReference>
<dbReference type="PRINTS" id="PR00628">
    <property type="entry name" value="INSULINRSI"/>
</dbReference>
<organism evidence="6">
    <name type="scientific">Tabanus bromius</name>
    <name type="common">Band-eyed brown horse fly</name>
    <dbReference type="NCBI Taxonomy" id="304241"/>
    <lineage>
        <taxon>Eukaryota</taxon>
        <taxon>Metazoa</taxon>
        <taxon>Ecdysozoa</taxon>
        <taxon>Arthropoda</taxon>
        <taxon>Hexapoda</taxon>
        <taxon>Insecta</taxon>
        <taxon>Pterygota</taxon>
        <taxon>Neoptera</taxon>
        <taxon>Endopterygota</taxon>
        <taxon>Diptera</taxon>
        <taxon>Brachycera</taxon>
        <taxon>Tabanomorpha</taxon>
        <taxon>Tabanoidea</taxon>
        <taxon>Tabanidae</taxon>
        <taxon>Tabanus</taxon>
    </lineage>
</organism>
<reference evidence="6" key="1">
    <citation type="journal article" date="2015" name="Insect Biochem. Mol. Biol.">
        <title>An insight into the sialome of the horse fly, Tabanus bromius.</title>
        <authorList>
            <person name="Ribeiro J.M."/>
            <person name="Kazimirova M."/>
            <person name="Takac P."/>
            <person name="Andersen J.F."/>
            <person name="Francischetti I.M."/>
        </authorList>
    </citation>
    <scope>NUCLEOTIDE SEQUENCE</scope>
</reference>
<accession>A0A0K8TLF6</accession>
<dbReference type="Gene3D" id="2.30.29.30">
    <property type="entry name" value="Pleckstrin-homology domain (PH domain)/Phosphotyrosine-binding domain (PTB)"/>
    <property type="match status" value="1"/>
</dbReference>
<dbReference type="EMBL" id="GDAI01002612">
    <property type="protein sequence ID" value="JAI14991.1"/>
    <property type="molecule type" value="mRNA"/>
</dbReference>
<dbReference type="GO" id="GO:0005886">
    <property type="term" value="C:plasma membrane"/>
    <property type="evidence" value="ECO:0007669"/>
    <property type="project" value="TreeGrafter"/>
</dbReference>
<dbReference type="PANTHER" id="PTHR10614:SF13">
    <property type="entry name" value="INSULIN RECEPTOR SUBSTRATE 1"/>
    <property type="match status" value="1"/>
</dbReference>
<dbReference type="GO" id="GO:0005158">
    <property type="term" value="F:insulin receptor binding"/>
    <property type="evidence" value="ECO:0007669"/>
    <property type="project" value="InterPro"/>
</dbReference>
<dbReference type="GO" id="GO:0030154">
    <property type="term" value="P:cell differentiation"/>
    <property type="evidence" value="ECO:0007669"/>
    <property type="project" value="UniProtKB-KW"/>
</dbReference>
<dbReference type="GO" id="GO:0005829">
    <property type="term" value="C:cytosol"/>
    <property type="evidence" value="ECO:0007669"/>
    <property type="project" value="TreeGrafter"/>
</dbReference>
<dbReference type="InterPro" id="IPR002404">
    <property type="entry name" value="IRS_PTB"/>
</dbReference>
<keyword evidence="1" id="KW-0597">Phosphoprotein</keyword>
<dbReference type="CDD" id="cd01204">
    <property type="entry name" value="PTB_IRS"/>
    <property type="match status" value="1"/>
</dbReference>
<dbReference type="GO" id="GO:0043548">
    <property type="term" value="F:phosphatidylinositol 3-kinase binding"/>
    <property type="evidence" value="ECO:0007669"/>
    <property type="project" value="TreeGrafter"/>
</dbReference>
<feature type="region of interest" description="Disordered" evidence="4">
    <location>
        <begin position="111"/>
        <end position="245"/>
    </location>
</feature>
<evidence type="ECO:0000259" key="5">
    <source>
        <dbReference type="PROSITE" id="PS51064"/>
    </source>
</evidence>
<feature type="compositionally biased region" description="Polar residues" evidence="4">
    <location>
        <begin position="1033"/>
        <end position="1068"/>
    </location>
</feature>
<dbReference type="PANTHER" id="PTHR10614">
    <property type="entry name" value="INSULIN RECEPTOR SUBSTRATE"/>
    <property type="match status" value="1"/>
</dbReference>
<feature type="region of interest" description="Disordered" evidence="4">
    <location>
        <begin position="735"/>
        <end position="756"/>
    </location>
</feature>
<dbReference type="SMART" id="SM00310">
    <property type="entry name" value="PTBI"/>
    <property type="match status" value="1"/>
</dbReference>
<dbReference type="AlphaFoldDB" id="A0A0K8TLF6"/>
<evidence type="ECO:0000256" key="3">
    <source>
        <dbReference type="ARBA" id="ARBA00022782"/>
    </source>
</evidence>
<keyword evidence="6" id="KW-0675">Receptor</keyword>
<dbReference type="PROSITE" id="PS51064">
    <property type="entry name" value="IRS_PTB"/>
    <property type="match status" value="1"/>
</dbReference>
<feature type="compositionally biased region" description="Polar residues" evidence="4">
    <location>
        <begin position="143"/>
        <end position="155"/>
    </location>
</feature>
<feature type="compositionally biased region" description="Polar residues" evidence="4">
    <location>
        <begin position="1103"/>
        <end position="1118"/>
    </location>
</feature>
<protein>
    <submittedName>
        <fullName evidence="6">Putative insulin receptor substrate 1-like isoform 1</fullName>
    </submittedName>
</protein>
<feature type="region of interest" description="Disordered" evidence="4">
    <location>
        <begin position="1033"/>
        <end position="1121"/>
    </location>
</feature>
<feature type="compositionally biased region" description="Polar residues" evidence="4">
    <location>
        <begin position="286"/>
        <end position="309"/>
    </location>
</feature>
<evidence type="ECO:0000256" key="4">
    <source>
        <dbReference type="SAM" id="MobiDB-lite"/>
    </source>
</evidence>
<feature type="compositionally biased region" description="Polar residues" evidence="4">
    <location>
        <begin position="217"/>
        <end position="232"/>
    </location>
</feature>
<name>A0A0K8TLF6_TABBR</name>
<feature type="compositionally biased region" description="Low complexity" evidence="4">
    <location>
        <begin position="1167"/>
        <end position="1191"/>
    </location>
</feature>
<keyword evidence="2" id="KW-0677">Repeat</keyword>
<feature type="region of interest" description="Disordered" evidence="4">
    <location>
        <begin position="1167"/>
        <end position="1197"/>
    </location>
</feature>
<dbReference type="GO" id="GO:0008286">
    <property type="term" value="P:insulin receptor signaling pathway"/>
    <property type="evidence" value="ECO:0007669"/>
    <property type="project" value="InterPro"/>
</dbReference>
<proteinExistence type="evidence at transcript level"/>